<accession>A0A545T6M8</accession>
<reference evidence="3 4" key="1">
    <citation type="submission" date="2019-06" db="EMBL/GenBank/DDBJ databases">
        <title>Draft genome of Aliikangiella marina GYP-15.</title>
        <authorList>
            <person name="Wang G."/>
        </authorList>
    </citation>
    <scope>NUCLEOTIDE SEQUENCE [LARGE SCALE GENOMIC DNA]</scope>
    <source>
        <strain evidence="3 4">GYP-15</strain>
    </source>
</reference>
<name>A0A545T6M8_9GAMM</name>
<keyword evidence="4" id="KW-1185">Reference proteome</keyword>
<dbReference type="PANTHER" id="PTHR37507">
    <property type="entry name" value="SPORULATION PROTEIN YDCC"/>
    <property type="match status" value="1"/>
</dbReference>
<dbReference type="Proteomes" id="UP000317839">
    <property type="component" value="Unassembled WGS sequence"/>
</dbReference>
<evidence type="ECO:0000256" key="1">
    <source>
        <dbReference type="SAM" id="SignalP"/>
    </source>
</evidence>
<proteinExistence type="predicted"/>
<gene>
    <name evidence="3" type="ORF">FLL45_15340</name>
</gene>
<sequence length="270" mass="31600">MKRRSKMNKFLLASIATATLVLSANIDAQTAQEKGLAIAKEADRRDLGWQDSTADMLMVLSNKQGETSERKIRIKSKEVAGEDNGDKSLTIFDSPKDVKGTAFLSYSRIITPDDQWLYLPALKRVKRISSSNKSGPFMGSEFAFEDLSSFEVGKYSYKYLRDEEFNGESTFVIEYYPNYKHSGYKRLISWIDQKEYRVLKTEFYDRKNQLLKTLEYQDYQQYLDQYWRSHKMLMVNHQSEKTTDLIWSNYQFKVGLDDSSFNRNSLKRSR</sequence>
<organism evidence="3 4">
    <name type="scientific">Aliikangiella marina</name>
    <dbReference type="NCBI Taxonomy" id="1712262"/>
    <lineage>
        <taxon>Bacteria</taxon>
        <taxon>Pseudomonadati</taxon>
        <taxon>Pseudomonadota</taxon>
        <taxon>Gammaproteobacteria</taxon>
        <taxon>Oceanospirillales</taxon>
        <taxon>Pleioneaceae</taxon>
        <taxon>Aliikangiella</taxon>
    </lineage>
</organism>
<protein>
    <submittedName>
        <fullName evidence="3">Outer membrane lipoprotein-sorting protein</fullName>
    </submittedName>
</protein>
<dbReference type="CDD" id="cd16329">
    <property type="entry name" value="LolA_like"/>
    <property type="match status" value="1"/>
</dbReference>
<feature type="domain" description="Uncharacterized protein TP-0789" evidence="2">
    <location>
        <begin position="86"/>
        <end position="268"/>
    </location>
</feature>
<keyword evidence="1" id="KW-0732">Signal</keyword>
<keyword evidence="3" id="KW-0449">Lipoprotein</keyword>
<dbReference type="EMBL" id="VIKR01000004">
    <property type="protein sequence ID" value="TQV72838.1"/>
    <property type="molecule type" value="Genomic_DNA"/>
</dbReference>
<dbReference type="AlphaFoldDB" id="A0A545T6M8"/>
<evidence type="ECO:0000259" key="2">
    <source>
        <dbReference type="Pfam" id="PF17131"/>
    </source>
</evidence>
<dbReference type="Pfam" id="PF17131">
    <property type="entry name" value="LolA_like"/>
    <property type="match status" value="1"/>
</dbReference>
<dbReference type="PANTHER" id="PTHR37507:SF2">
    <property type="entry name" value="SPORULATION PROTEIN YDCC"/>
    <property type="match status" value="1"/>
</dbReference>
<feature type="signal peptide" evidence="1">
    <location>
        <begin position="1"/>
        <end position="23"/>
    </location>
</feature>
<dbReference type="OrthoDB" id="9803781at2"/>
<dbReference type="InterPro" id="IPR052944">
    <property type="entry name" value="Sporulation_related"/>
</dbReference>
<comment type="caution">
    <text evidence="3">The sequence shown here is derived from an EMBL/GenBank/DDBJ whole genome shotgun (WGS) entry which is preliminary data.</text>
</comment>
<dbReference type="Gene3D" id="2.50.20.10">
    <property type="entry name" value="Lipoprotein localisation LolA/LolB/LppX"/>
    <property type="match status" value="1"/>
</dbReference>
<evidence type="ECO:0000313" key="4">
    <source>
        <dbReference type="Proteomes" id="UP000317839"/>
    </source>
</evidence>
<dbReference type="InterPro" id="IPR033399">
    <property type="entry name" value="TP_0789-like"/>
</dbReference>
<evidence type="ECO:0000313" key="3">
    <source>
        <dbReference type="EMBL" id="TQV72838.1"/>
    </source>
</evidence>
<feature type="chain" id="PRO_5021702354" evidence="1">
    <location>
        <begin position="24"/>
        <end position="270"/>
    </location>
</feature>